<dbReference type="GeneID" id="64631447"/>
<name>A0A9P7IXD6_9AGAM</name>
<gene>
    <name evidence="2" type="ORF">BJ212DRAFT_1407209</name>
</gene>
<keyword evidence="1" id="KW-0732">Signal</keyword>
<evidence type="ECO:0008006" key="4">
    <source>
        <dbReference type="Google" id="ProtNLM"/>
    </source>
</evidence>
<protein>
    <recommendedName>
        <fullName evidence="4">Secreted protein</fullName>
    </recommendedName>
</protein>
<organism evidence="2 3">
    <name type="scientific">Suillus subaureus</name>
    <dbReference type="NCBI Taxonomy" id="48587"/>
    <lineage>
        <taxon>Eukaryota</taxon>
        <taxon>Fungi</taxon>
        <taxon>Dikarya</taxon>
        <taxon>Basidiomycota</taxon>
        <taxon>Agaricomycotina</taxon>
        <taxon>Agaricomycetes</taxon>
        <taxon>Agaricomycetidae</taxon>
        <taxon>Boletales</taxon>
        <taxon>Suillineae</taxon>
        <taxon>Suillaceae</taxon>
        <taxon>Suillus</taxon>
    </lineage>
</organism>
<dbReference type="EMBL" id="JABBWG010000237">
    <property type="protein sequence ID" value="KAG1796883.1"/>
    <property type="molecule type" value="Genomic_DNA"/>
</dbReference>
<feature type="chain" id="PRO_5040317855" description="Secreted protein" evidence="1">
    <location>
        <begin position="16"/>
        <end position="65"/>
    </location>
</feature>
<keyword evidence="3" id="KW-1185">Reference proteome</keyword>
<reference evidence="2" key="1">
    <citation type="journal article" date="2020" name="New Phytol.">
        <title>Comparative genomics reveals dynamic genome evolution in host specialist ectomycorrhizal fungi.</title>
        <authorList>
            <person name="Lofgren L.A."/>
            <person name="Nguyen N.H."/>
            <person name="Vilgalys R."/>
            <person name="Ruytinx J."/>
            <person name="Liao H.L."/>
            <person name="Branco S."/>
            <person name="Kuo A."/>
            <person name="LaButti K."/>
            <person name="Lipzen A."/>
            <person name="Andreopoulos W."/>
            <person name="Pangilinan J."/>
            <person name="Riley R."/>
            <person name="Hundley H."/>
            <person name="Na H."/>
            <person name="Barry K."/>
            <person name="Grigoriev I.V."/>
            <person name="Stajich J.E."/>
            <person name="Kennedy P.G."/>
        </authorList>
    </citation>
    <scope>NUCLEOTIDE SEQUENCE</scope>
    <source>
        <strain evidence="2">MN1</strain>
    </source>
</reference>
<dbReference type="AlphaFoldDB" id="A0A9P7IXD6"/>
<evidence type="ECO:0000256" key="1">
    <source>
        <dbReference type="SAM" id="SignalP"/>
    </source>
</evidence>
<dbReference type="RefSeq" id="XP_041185416.1">
    <property type="nucleotide sequence ID" value="XM_041337431.1"/>
</dbReference>
<dbReference type="PROSITE" id="PS51257">
    <property type="entry name" value="PROKAR_LIPOPROTEIN"/>
    <property type="match status" value="1"/>
</dbReference>
<evidence type="ECO:0000313" key="2">
    <source>
        <dbReference type="EMBL" id="KAG1796883.1"/>
    </source>
</evidence>
<dbReference type="Proteomes" id="UP000807769">
    <property type="component" value="Unassembled WGS sequence"/>
</dbReference>
<comment type="caution">
    <text evidence="2">The sequence shown here is derived from an EMBL/GenBank/DDBJ whole genome shotgun (WGS) entry which is preliminary data.</text>
</comment>
<proteinExistence type="predicted"/>
<dbReference type="OrthoDB" id="3867244at2759"/>
<accession>A0A9P7IXD6</accession>
<sequence>MRFSLLAVIAALTSADITFALCNSVAVGCAILRTRKITKSWHVARVSHVSAFVLELFMVQFLVTC</sequence>
<feature type="signal peptide" evidence="1">
    <location>
        <begin position="1"/>
        <end position="15"/>
    </location>
</feature>
<evidence type="ECO:0000313" key="3">
    <source>
        <dbReference type="Proteomes" id="UP000807769"/>
    </source>
</evidence>